<comment type="caution">
    <text evidence="3">The sequence shown here is derived from an EMBL/GenBank/DDBJ whole genome shotgun (WGS) entry which is preliminary data.</text>
</comment>
<sequence>MSNFRIIRTIETKFGINVVKYKSNRTSLSAILVDIEAPLVSGFFTIPTEATDDDGCPHTLEHLVFLGSELYPYKGVLDTLANRAFAQGTNAWTETDHTCYTITTAGSEGFLKLLPIYVDHILYPTLTESGHYTEVHHINGKGEDAGVYSIYFKNYRVVYSEMQGRQNTCDSRVTLQYQRLMYPEGCGYRSETGGLMECLRHLGVEKIRQYHHDYYRPDNLCLIITGKVSHSELFKVLDPLDDRIASKGNLPPRKRPFVDSAPIALLEKSIQETVEFPDEDESMGQVVIAWLGPTIDKFLDLRTLEILYEYLSDSAVSVLQKEFVEIEEPLCTDIDISINEQTRTAILATFENVPTEELEDLVTGLFDVFKRIVNEGIDMERMKSVIQRDRLKTLDEIEVDPHNVFSGHCIVDHVYGKETGEDLEIAVKDLSYYDQLLNFSEGQWIEYLKKYHIDNPHIALLGCPSAKFSKKLIDDELKRVEKQRETLGPEKLKELEKQLGKAKELNESPIPPQIIENFPVPSVESITFINVITGRNKSEEKYKNIVQDYLDRDNLADIPYFIQFDHINSAFVTISIHITTASIPDHLRPYLEIYLESFYSLPLNRPNGEHLTFEQLVNELNKDTVSYEHNWGVRGFEGMICFSIKVEASKYATGIQWLRDLLWNTEFTAERLKICATKLLNDIPQTKRDGYQMAINVLQTIQYDRLRSNKYVLGTLNQEKVLPEAIKLLEKNPNKAIEMFAKLKEILISPENFRIHVSGDIMKLPNPKSTWAEYFKIIPDIKPLSPIPSPQSVLTESGHSPGNKGYIVKLPAIENSFAIHSTKGPNTFDSPDLAPLLVLCELLHIMEGVFWRVIRGQGLAYSVWLKVTVETGIIQFSTYKSPDAYKVYDQARKIVNDLASKKVEFDKSELEGAKSGVIYGLVSKEDNIQKAAAESFVLQVLNNLDSGFNKKLISRVQAVKFEDLHAMLIKYITKLYMPETSNVIVISTPGKVKDIQEGFNTHGFNLEVKSLDKVIN</sequence>
<gene>
    <name evidence="3" type="ORF">F8M41_016965</name>
</gene>
<dbReference type="PANTHER" id="PTHR43016">
    <property type="entry name" value="PRESEQUENCE PROTEASE"/>
    <property type="match status" value="1"/>
</dbReference>
<evidence type="ECO:0000259" key="2">
    <source>
        <dbReference type="Pfam" id="PF05193"/>
    </source>
</evidence>
<dbReference type="OrthoDB" id="4953at2759"/>
<reference evidence="3 4" key="1">
    <citation type="journal article" date="2019" name="Environ. Microbiol.">
        <title>At the nexus of three kingdoms: the genome of the mycorrhizal fungus Gigaspora margarita provides insights into plant, endobacterial and fungal interactions.</title>
        <authorList>
            <person name="Venice F."/>
            <person name="Ghignone S."/>
            <person name="Salvioli di Fossalunga A."/>
            <person name="Amselem J."/>
            <person name="Novero M."/>
            <person name="Xianan X."/>
            <person name="Sedzielewska Toro K."/>
            <person name="Morin E."/>
            <person name="Lipzen A."/>
            <person name="Grigoriev I.V."/>
            <person name="Henrissat B."/>
            <person name="Martin F.M."/>
            <person name="Bonfante P."/>
        </authorList>
    </citation>
    <scope>NUCLEOTIDE SEQUENCE [LARGE SCALE GENOMIC DNA]</scope>
    <source>
        <strain evidence="3 4">BEG34</strain>
    </source>
</reference>
<dbReference type="FunFam" id="3.30.830.10:FF:000015">
    <property type="entry name" value="Putative zinc metalloprotease"/>
    <property type="match status" value="1"/>
</dbReference>
<dbReference type="Pfam" id="PF00675">
    <property type="entry name" value="Peptidase_M16"/>
    <property type="match status" value="1"/>
</dbReference>
<dbReference type="PANTHER" id="PTHR43016:SF16">
    <property type="entry name" value="METALLOPROTEASE, PUTATIVE (AFU_ORTHOLOGUE AFUA_4G07610)-RELATED"/>
    <property type="match status" value="1"/>
</dbReference>
<evidence type="ECO:0000259" key="1">
    <source>
        <dbReference type="Pfam" id="PF00675"/>
    </source>
</evidence>
<protein>
    <submittedName>
        <fullName evidence="3">Metalloenzyme, LuxS/M16 peptidase-like protein</fullName>
    </submittedName>
</protein>
<name>A0A8H4EMA5_GIGMA</name>
<dbReference type="FunFam" id="3.30.830.10:FF:000031">
    <property type="entry name" value="Putative zinc metalloprotease"/>
    <property type="match status" value="1"/>
</dbReference>
<dbReference type="InterPro" id="IPR007863">
    <property type="entry name" value="Peptidase_M16_C"/>
</dbReference>
<dbReference type="AlphaFoldDB" id="A0A8H4EMA5"/>
<feature type="domain" description="Peptidase M16 C-terminal" evidence="2">
    <location>
        <begin position="800"/>
        <end position="915"/>
    </location>
</feature>
<evidence type="ECO:0000313" key="3">
    <source>
        <dbReference type="EMBL" id="KAF0517059.1"/>
    </source>
</evidence>
<accession>A0A8H4EMA5</accession>
<dbReference type="SUPFAM" id="SSF63411">
    <property type="entry name" value="LuxS/MPP-like metallohydrolase"/>
    <property type="match status" value="4"/>
</dbReference>
<dbReference type="InterPro" id="IPR011765">
    <property type="entry name" value="Pept_M16_N"/>
</dbReference>
<dbReference type="EMBL" id="WTPW01000380">
    <property type="protein sequence ID" value="KAF0517059.1"/>
    <property type="molecule type" value="Genomic_DNA"/>
</dbReference>
<dbReference type="InterPro" id="IPR011249">
    <property type="entry name" value="Metalloenz_LuxS/M16"/>
</dbReference>
<keyword evidence="4" id="KW-1185">Reference proteome</keyword>
<organism evidence="3 4">
    <name type="scientific">Gigaspora margarita</name>
    <dbReference type="NCBI Taxonomy" id="4874"/>
    <lineage>
        <taxon>Eukaryota</taxon>
        <taxon>Fungi</taxon>
        <taxon>Fungi incertae sedis</taxon>
        <taxon>Mucoromycota</taxon>
        <taxon>Glomeromycotina</taxon>
        <taxon>Glomeromycetes</taxon>
        <taxon>Diversisporales</taxon>
        <taxon>Gigasporaceae</taxon>
        <taxon>Gigaspora</taxon>
    </lineage>
</organism>
<dbReference type="Proteomes" id="UP000439903">
    <property type="component" value="Unassembled WGS sequence"/>
</dbReference>
<feature type="domain" description="Peptidase M16 C-terminal" evidence="2">
    <location>
        <begin position="204"/>
        <end position="386"/>
    </location>
</feature>
<dbReference type="GO" id="GO:0046872">
    <property type="term" value="F:metal ion binding"/>
    <property type="evidence" value="ECO:0007669"/>
    <property type="project" value="InterPro"/>
</dbReference>
<feature type="domain" description="Peptidase M16 N-terminal" evidence="1">
    <location>
        <begin position="49"/>
        <end position="133"/>
    </location>
</feature>
<dbReference type="Pfam" id="PF05193">
    <property type="entry name" value="Peptidase_M16_C"/>
    <property type="match status" value="2"/>
</dbReference>
<evidence type="ECO:0000313" key="4">
    <source>
        <dbReference type="Proteomes" id="UP000439903"/>
    </source>
</evidence>
<proteinExistence type="predicted"/>
<dbReference type="Gene3D" id="3.30.830.10">
    <property type="entry name" value="Metalloenzyme, LuxS/M16 peptidase-like"/>
    <property type="match status" value="4"/>
</dbReference>